<accession>A0ABS2GNJ7</accession>
<dbReference type="EMBL" id="JACSNR010000010">
    <property type="protein sequence ID" value="MBM6924082.1"/>
    <property type="molecule type" value="Genomic_DNA"/>
</dbReference>
<reference evidence="1 2" key="1">
    <citation type="journal article" date="2021" name="Sci. Rep.">
        <title>The distribution of antibiotic resistance genes in chicken gut microbiota commensals.</title>
        <authorList>
            <person name="Juricova H."/>
            <person name="Matiasovicova J."/>
            <person name="Kubasova T."/>
            <person name="Cejkova D."/>
            <person name="Rychlik I."/>
        </authorList>
    </citation>
    <scope>NUCLEOTIDE SEQUENCE [LARGE SCALE GENOMIC DNA]</scope>
    <source>
        <strain evidence="1 2">An564</strain>
    </source>
</reference>
<proteinExistence type="predicted"/>
<name>A0ABS2GNJ7_9FIRM</name>
<comment type="caution">
    <text evidence="1">The sequence shown here is derived from an EMBL/GenBank/DDBJ whole genome shotgun (WGS) entry which is preliminary data.</text>
</comment>
<organism evidence="1 2">
    <name type="scientific">Hydrogenoanaerobacterium saccharovorans</name>
    <dbReference type="NCBI Taxonomy" id="474960"/>
    <lineage>
        <taxon>Bacteria</taxon>
        <taxon>Bacillati</taxon>
        <taxon>Bacillota</taxon>
        <taxon>Clostridia</taxon>
        <taxon>Eubacteriales</taxon>
        <taxon>Oscillospiraceae</taxon>
        <taxon>Hydrogenoanaerobacterium</taxon>
    </lineage>
</organism>
<keyword evidence="2" id="KW-1185">Reference proteome</keyword>
<gene>
    <name evidence="1" type="ORF">H9X81_10345</name>
</gene>
<evidence type="ECO:0000313" key="2">
    <source>
        <dbReference type="Proteomes" id="UP000724149"/>
    </source>
</evidence>
<protein>
    <submittedName>
        <fullName evidence="1">Uncharacterized protein</fullName>
    </submittedName>
</protein>
<sequence>MKLIDDNDWRAVHFDDRTILSSDRQLYPKYTWEYLLNEVEVEPMKMDGHYKAVSSTHLVR</sequence>
<dbReference type="Proteomes" id="UP000724149">
    <property type="component" value="Unassembled WGS sequence"/>
</dbReference>
<dbReference type="RefSeq" id="WP_204721761.1">
    <property type="nucleotide sequence ID" value="NZ_JACSNR010000010.1"/>
</dbReference>
<evidence type="ECO:0000313" key="1">
    <source>
        <dbReference type="EMBL" id="MBM6924082.1"/>
    </source>
</evidence>